<feature type="region of interest" description="Disordered" evidence="1">
    <location>
        <begin position="92"/>
        <end position="111"/>
    </location>
</feature>
<evidence type="ECO:0000313" key="2">
    <source>
        <dbReference type="EMBL" id="KZT01763.1"/>
    </source>
</evidence>
<gene>
    <name evidence="2" type="ORF">LAESUDRAFT_763498</name>
</gene>
<evidence type="ECO:0000256" key="1">
    <source>
        <dbReference type="SAM" id="MobiDB-lite"/>
    </source>
</evidence>
<dbReference type="GeneID" id="63830301"/>
<sequence length="164" mass="18121">MSLTNQSGSLNVTYLAVYNDFVTNVPVEITGAARDWLLATHSQSLFTQQQLGQSVIDVETRQRAVLDANTAEIALLRLAIQGLQAGQAAVAPPAPPAVTRPKQKVATPEKFSGHGAPKIKEWLEQVYLYLDDVTDEQLRIKLSLSYLEGDAHDYMDNYYTLSQN</sequence>
<dbReference type="InParanoid" id="A0A165BW82"/>
<dbReference type="AlphaFoldDB" id="A0A165BW82"/>
<accession>A0A165BW82</accession>
<protein>
    <submittedName>
        <fullName evidence="2">Uncharacterized protein</fullName>
    </submittedName>
</protein>
<keyword evidence="3" id="KW-1185">Reference proteome</keyword>
<reference evidence="2 3" key="1">
    <citation type="journal article" date="2016" name="Mol. Biol. Evol.">
        <title>Comparative Genomics of Early-Diverging Mushroom-Forming Fungi Provides Insights into the Origins of Lignocellulose Decay Capabilities.</title>
        <authorList>
            <person name="Nagy L.G."/>
            <person name="Riley R."/>
            <person name="Tritt A."/>
            <person name="Adam C."/>
            <person name="Daum C."/>
            <person name="Floudas D."/>
            <person name="Sun H."/>
            <person name="Yadav J.S."/>
            <person name="Pangilinan J."/>
            <person name="Larsson K.H."/>
            <person name="Matsuura K."/>
            <person name="Barry K."/>
            <person name="Labutti K."/>
            <person name="Kuo R."/>
            <person name="Ohm R.A."/>
            <person name="Bhattacharya S.S."/>
            <person name="Shirouzu T."/>
            <person name="Yoshinaga Y."/>
            <person name="Martin F.M."/>
            <person name="Grigoriev I.V."/>
            <person name="Hibbett D.S."/>
        </authorList>
    </citation>
    <scope>NUCLEOTIDE SEQUENCE [LARGE SCALE GENOMIC DNA]</scope>
    <source>
        <strain evidence="2 3">93-53</strain>
    </source>
</reference>
<dbReference type="OrthoDB" id="3045710at2759"/>
<dbReference type="Proteomes" id="UP000076871">
    <property type="component" value="Unassembled WGS sequence"/>
</dbReference>
<dbReference type="RefSeq" id="XP_040759503.1">
    <property type="nucleotide sequence ID" value="XM_040913273.1"/>
</dbReference>
<name>A0A165BW82_9APHY</name>
<organism evidence="2 3">
    <name type="scientific">Laetiporus sulphureus 93-53</name>
    <dbReference type="NCBI Taxonomy" id="1314785"/>
    <lineage>
        <taxon>Eukaryota</taxon>
        <taxon>Fungi</taxon>
        <taxon>Dikarya</taxon>
        <taxon>Basidiomycota</taxon>
        <taxon>Agaricomycotina</taxon>
        <taxon>Agaricomycetes</taxon>
        <taxon>Polyporales</taxon>
        <taxon>Laetiporus</taxon>
    </lineage>
</organism>
<proteinExistence type="predicted"/>
<evidence type="ECO:0000313" key="3">
    <source>
        <dbReference type="Proteomes" id="UP000076871"/>
    </source>
</evidence>
<dbReference type="EMBL" id="KV427660">
    <property type="protein sequence ID" value="KZT01763.1"/>
    <property type="molecule type" value="Genomic_DNA"/>
</dbReference>